<dbReference type="OMA" id="QINRKED"/>
<dbReference type="GO" id="GO:1903479">
    <property type="term" value="P:mitotic actomyosin contractile ring assembly actin filament organization"/>
    <property type="evidence" value="ECO:0007669"/>
    <property type="project" value="TreeGrafter"/>
</dbReference>
<dbReference type="AlphaFoldDB" id="A0A087TWL5"/>
<dbReference type="STRING" id="407821.A0A087TWL5"/>
<feature type="domain" description="RasGAP protein C-terminal" evidence="1">
    <location>
        <begin position="27"/>
        <end position="155"/>
    </location>
</feature>
<name>A0A087TWL5_STEMI</name>
<evidence type="ECO:0000313" key="3">
    <source>
        <dbReference type="Proteomes" id="UP000054359"/>
    </source>
</evidence>
<dbReference type="Proteomes" id="UP000054359">
    <property type="component" value="Unassembled WGS sequence"/>
</dbReference>
<evidence type="ECO:0000259" key="1">
    <source>
        <dbReference type="Pfam" id="PF03836"/>
    </source>
</evidence>
<dbReference type="InterPro" id="IPR000593">
    <property type="entry name" value="RasGAP_C"/>
</dbReference>
<dbReference type="GO" id="GO:0005938">
    <property type="term" value="C:cell cortex"/>
    <property type="evidence" value="ECO:0007669"/>
    <property type="project" value="TreeGrafter"/>
</dbReference>
<gene>
    <name evidence="2" type="ORF">X975_12301</name>
</gene>
<dbReference type="EMBL" id="KK117084">
    <property type="protein sequence ID" value="KFM69504.1"/>
    <property type="molecule type" value="Genomic_DNA"/>
</dbReference>
<dbReference type="GO" id="GO:0005096">
    <property type="term" value="F:GTPase activator activity"/>
    <property type="evidence" value="ECO:0007669"/>
    <property type="project" value="TreeGrafter"/>
</dbReference>
<dbReference type="PANTHER" id="PTHR14149:SF14">
    <property type="entry name" value="CALPONIN-HOMOLOGY (CH) DOMAIN-CONTAINING PROTEIN"/>
    <property type="match status" value="1"/>
</dbReference>
<accession>A0A087TWL5</accession>
<dbReference type="PANTHER" id="PTHR14149">
    <property type="entry name" value="RAS GTPASE-ACTIVATING PROTEIN WITH IQ MOTIF"/>
    <property type="match status" value="1"/>
</dbReference>
<dbReference type="Pfam" id="PF03836">
    <property type="entry name" value="RasGAP_C"/>
    <property type="match status" value="1"/>
</dbReference>
<proteinExistence type="predicted"/>
<keyword evidence="3" id="KW-1185">Reference proteome</keyword>
<dbReference type="GO" id="GO:0051015">
    <property type="term" value="F:actin filament binding"/>
    <property type="evidence" value="ECO:0007669"/>
    <property type="project" value="TreeGrafter"/>
</dbReference>
<organism evidence="2 3">
    <name type="scientific">Stegodyphus mimosarum</name>
    <name type="common">African social velvet spider</name>
    <dbReference type="NCBI Taxonomy" id="407821"/>
    <lineage>
        <taxon>Eukaryota</taxon>
        <taxon>Metazoa</taxon>
        <taxon>Ecdysozoa</taxon>
        <taxon>Arthropoda</taxon>
        <taxon>Chelicerata</taxon>
        <taxon>Arachnida</taxon>
        <taxon>Araneae</taxon>
        <taxon>Araneomorphae</taxon>
        <taxon>Entelegynae</taxon>
        <taxon>Eresoidea</taxon>
        <taxon>Eresidae</taxon>
        <taxon>Stegodyphus</taxon>
    </lineage>
</organism>
<dbReference type="OrthoDB" id="775356at2759"/>
<evidence type="ECO:0000313" key="2">
    <source>
        <dbReference type="EMBL" id="KFM69504.1"/>
    </source>
</evidence>
<dbReference type="GO" id="GO:0005516">
    <property type="term" value="F:calmodulin binding"/>
    <property type="evidence" value="ECO:0007669"/>
    <property type="project" value="TreeGrafter"/>
</dbReference>
<protein>
    <submittedName>
        <fullName evidence="2">Ras GTPase-activating-like protein IQGAP2</fullName>
    </submittedName>
</protein>
<sequence>MKQNDSDISRSWIRKFRDWTTLSSFRTVLQYNLNMLELAGYVSSKNDYQDILNDIAKDIINRWKYQINRKEDILKVQEVQKQLDLKTVHYLEKLDYYNKYIETCLENLESGKKRIHKKIFSHHQETKNEVKNMKTLKYLGSKLYEKGILLEIKDLDIHQYKNVLFEVRPSQDAGIFIIDAKFMGIPLNSIHIDIQDLLAMKYQGTAVMNIFDCVKINSNLLL</sequence>
<reference evidence="2 3" key="1">
    <citation type="submission" date="2013-11" db="EMBL/GenBank/DDBJ databases">
        <title>Genome sequencing of Stegodyphus mimosarum.</title>
        <authorList>
            <person name="Bechsgaard J."/>
        </authorList>
    </citation>
    <scope>NUCLEOTIDE SEQUENCE [LARGE SCALE GENOMIC DNA]</scope>
</reference>
<dbReference type="SUPFAM" id="SSF143885">
    <property type="entry name" value="RGC domain-like"/>
    <property type="match status" value="1"/>
</dbReference>
<feature type="non-terminal residue" evidence="2">
    <location>
        <position position="222"/>
    </location>
</feature>